<feature type="compositionally biased region" description="Pro residues" evidence="1">
    <location>
        <begin position="79"/>
        <end position="88"/>
    </location>
</feature>
<dbReference type="AlphaFoldDB" id="A0A6G1MBT4"/>
<organism evidence="2 3">
    <name type="scientific">Orbilia oligospora</name>
    <name type="common">Nematode-trapping fungus</name>
    <name type="synonym">Arthrobotrys oligospora</name>
    <dbReference type="NCBI Taxonomy" id="2813651"/>
    <lineage>
        <taxon>Eukaryota</taxon>
        <taxon>Fungi</taxon>
        <taxon>Dikarya</taxon>
        <taxon>Ascomycota</taxon>
        <taxon>Pezizomycotina</taxon>
        <taxon>Orbiliomycetes</taxon>
        <taxon>Orbiliales</taxon>
        <taxon>Orbiliaceae</taxon>
        <taxon>Orbilia</taxon>
    </lineage>
</organism>
<evidence type="ECO:0000313" key="3">
    <source>
        <dbReference type="Proteomes" id="UP000483672"/>
    </source>
</evidence>
<feature type="region of interest" description="Disordered" evidence="1">
    <location>
        <begin position="57"/>
        <end position="106"/>
    </location>
</feature>
<accession>A0A6G1MBT4</accession>
<comment type="caution">
    <text evidence="2">The sequence shown here is derived from an EMBL/GenBank/DDBJ whole genome shotgun (WGS) entry which is preliminary data.</text>
</comment>
<name>A0A6G1MBT4_ORBOL</name>
<reference evidence="2 3" key="1">
    <citation type="submission" date="2019-06" db="EMBL/GenBank/DDBJ databases">
        <authorList>
            <person name="Palmer J.M."/>
        </authorList>
    </citation>
    <scope>NUCLEOTIDE SEQUENCE [LARGE SCALE GENOMIC DNA]</scope>
    <source>
        <strain evidence="2 3">TWF191</strain>
    </source>
</reference>
<dbReference type="Proteomes" id="UP000483672">
    <property type="component" value="Unassembled WGS sequence"/>
</dbReference>
<feature type="compositionally biased region" description="Polar residues" evidence="1">
    <location>
        <begin position="96"/>
        <end position="106"/>
    </location>
</feature>
<proteinExistence type="predicted"/>
<gene>
    <name evidence="2" type="ORF">TWF191_007967</name>
</gene>
<dbReference type="EMBL" id="WIPF01000051">
    <property type="protein sequence ID" value="KAF3219170.1"/>
    <property type="molecule type" value="Genomic_DNA"/>
</dbReference>
<protein>
    <submittedName>
        <fullName evidence="2">Uncharacterized protein</fullName>
    </submittedName>
</protein>
<evidence type="ECO:0000256" key="1">
    <source>
        <dbReference type="SAM" id="MobiDB-lite"/>
    </source>
</evidence>
<sequence>MVCSIVKNGTLESYGSTGADLVVTRHKCLPTFWLHICDQTSNMYSFGGTVAARLVTAQPQNIDRNPPDSPRQHSHSPTPAAPPPPSTPGRPDSGPAQDSATLPSPV</sequence>
<evidence type="ECO:0000313" key="2">
    <source>
        <dbReference type="EMBL" id="KAF3219170.1"/>
    </source>
</evidence>